<keyword evidence="3" id="KW-1185">Reference proteome</keyword>
<comment type="caution">
    <text evidence="2">The sequence shown here is derived from an EMBL/GenBank/DDBJ whole genome shotgun (WGS) entry which is preliminary data.</text>
</comment>
<evidence type="ECO:0000313" key="3">
    <source>
        <dbReference type="Proteomes" id="UP001165136"/>
    </source>
</evidence>
<proteinExistence type="predicted"/>
<name>A0A9W6QWD5_9PSEU</name>
<evidence type="ECO:0000313" key="2">
    <source>
        <dbReference type="EMBL" id="GLY64953.1"/>
    </source>
</evidence>
<dbReference type="InterPro" id="IPR032710">
    <property type="entry name" value="NTF2-like_dom_sf"/>
</dbReference>
<dbReference type="EMBL" id="BSTI01000003">
    <property type="protein sequence ID" value="GLY64953.1"/>
    <property type="molecule type" value="Genomic_DNA"/>
</dbReference>
<dbReference type="RefSeq" id="WP_285486369.1">
    <property type="nucleotide sequence ID" value="NZ_BSTI01000003.1"/>
</dbReference>
<gene>
    <name evidence="2" type="ORF">Atai01_15720</name>
</gene>
<dbReference type="SUPFAM" id="SSF54427">
    <property type="entry name" value="NTF2-like"/>
    <property type="match status" value="1"/>
</dbReference>
<dbReference type="Proteomes" id="UP001165136">
    <property type="component" value="Unassembled WGS sequence"/>
</dbReference>
<dbReference type="InterPro" id="IPR037401">
    <property type="entry name" value="SnoaL-like"/>
</dbReference>
<reference evidence="2" key="1">
    <citation type="submission" date="2023-03" db="EMBL/GenBank/DDBJ databases">
        <title>Amycolatopsis taiwanensis NBRC 103393.</title>
        <authorList>
            <person name="Ichikawa N."/>
            <person name="Sato H."/>
            <person name="Tonouchi N."/>
        </authorList>
    </citation>
    <scope>NUCLEOTIDE SEQUENCE</scope>
    <source>
        <strain evidence="2">NBRC 103393</strain>
    </source>
</reference>
<dbReference type="Pfam" id="PF12680">
    <property type="entry name" value="SnoaL_2"/>
    <property type="match status" value="1"/>
</dbReference>
<sequence length="121" mass="13073">MHDDRLRRHEAATAPEDLGRMFVERANAGDVAGLVALYEADAVLALPTGQATGTQQIRQAYEHLLADKPTFTPGEQQPALVNGDLALTSTRLTDGAVTVEVARRQPDGTWLWAVDQPNILG</sequence>
<accession>A0A9W6QWD5</accession>
<dbReference type="AlphaFoldDB" id="A0A9W6QWD5"/>
<feature type="domain" description="SnoaL-like" evidence="1">
    <location>
        <begin position="21"/>
        <end position="95"/>
    </location>
</feature>
<organism evidence="2 3">
    <name type="scientific">Amycolatopsis taiwanensis</name>
    <dbReference type="NCBI Taxonomy" id="342230"/>
    <lineage>
        <taxon>Bacteria</taxon>
        <taxon>Bacillati</taxon>
        <taxon>Actinomycetota</taxon>
        <taxon>Actinomycetes</taxon>
        <taxon>Pseudonocardiales</taxon>
        <taxon>Pseudonocardiaceae</taxon>
        <taxon>Amycolatopsis</taxon>
    </lineage>
</organism>
<protein>
    <recommendedName>
        <fullName evidence="1">SnoaL-like domain-containing protein</fullName>
    </recommendedName>
</protein>
<evidence type="ECO:0000259" key="1">
    <source>
        <dbReference type="Pfam" id="PF12680"/>
    </source>
</evidence>
<dbReference type="Gene3D" id="3.10.450.50">
    <property type="match status" value="1"/>
</dbReference>